<sequence length="69" mass="7787">MALVDDISILLEYLSNLLTQPGSQKFSLFSTTTLTKNSLSLRKTRVFYLTCIGAKCFECYATKNENIDL</sequence>
<name>A0A9W4WXF6_9GLOM</name>
<protein>
    <submittedName>
        <fullName evidence="1">12415_t:CDS:1</fullName>
    </submittedName>
</protein>
<comment type="caution">
    <text evidence="1">The sequence shown here is derived from an EMBL/GenBank/DDBJ whole genome shotgun (WGS) entry which is preliminary data.</text>
</comment>
<reference evidence="1" key="1">
    <citation type="submission" date="2022-08" db="EMBL/GenBank/DDBJ databases">
        <authorList>
            <person name="Kallberg Y."/>
            <person name="Tangrot J."/>
            <person name="Rosling A."/>
        </authorList>
    </citation>
    <scope>NUCLEOTIDE SEQUENCE</scope>
    <source>
        <strain evidence="1">Wild A</strain>
    </source>
</reference>
<evidence type="ECO:0000313" key="1">
    <source>
        <dbReference type="EMBL" id="CAI2192882.1"/>
    </source>
</evidence>
<keyword evidence="2" id="KW-1185">Reference proteome</keyword>
<dbReference type="Proteomes" id="UP001153678">
    <property type="component" value="Unassembled WGS sequence"/>
</dbReference>
<dbReference type="EMBL" id="CAMKVN010008837">
    <property type="protein sequence ID" value="CAI2192882.1"/>
    <property type="molecule type" value="Genomic_DNA"/>
</dbReference>
<gene>
    <name evidence="1" type="ORF">FWILDA_LOCUS15799</name>
</gene>
<feature type="non-terminal residue" evidence="1">
    <location>
        <position position="69"/>
    </location>
</feature>
<proteinExistence type="predicted"/>
<dbReference type="AlphaFoldDB" id="A0A9W4WXF6"/>
<evidence type="ECO:0000313" key="2">
    <source>
        <dbReference type="Proteomes" id="UP001153678"/>
    </source>
</evidence>
<organism evidence="1 2">
    <name type="scientific">Funneliformis geosporum</name>
    <dbReference type="NCBI Taxonomy" id="1117311"/>
    <lineage>
        <taxon>Eukaryota</taxon>
        <taxon>Fungi</taxon>
        <taxon>Fungi incertae sedis</taxon>
        <taxon>Mucoromycota</taxon>
        <taxon>Glomeromycotina</taxon>
        <taxon>Glomeromycetes</taxon>
        <taxon>Glomerales</taxon>
        <taxon>Glomeraceae</taxon>
        <taxon>Funneliformis</taxon>
    </lineage>
</organism>
<accession>A0A9W4WXF6</accession>